<organism evidence="1 2">
    <name type="scientific">Pelagomonas calceolata</name>
    <dbReference type="NCBI Taxonomy" id="35677"/>
    <lineage>
        <taxon>Eukaryota</taxon>
        <taxon>Sar</taxon>
        <taxon>Stramenopiles</taxon>
        <taxon>Ochrophyta</taxon>
        <taxon>Pelagophyceae</taxon>
        <taxon>Pelagomonadales</taxon>
        <taxon>Pelagomonadaceae</taxon>
        <taxon>Pelagomonas</taxon>
    </lineage>
</organism>
<gene>
    <name evidence="1" type="ORF">PECAL_3P09850</name>
</gene>
<dbReference type="EMBL" id="CAKKNE010000003">
    <property type="protein sequence ID" value="CAH0371062.1"/>
    <property type="molecule type" value="Genomic_DNA"/>
</dbReference>
<proteinExistence type="predicted"/>
<accession>A0A8J2WWB0</accession>
<dbReference type="Proteomes" id="UP000789595">
    <property type="component" value="Unassembled WGS sequence"/>
</dbReference>
<name>A0A8J2WWB0_9STRA</name>
<reference evidence="1" key="1">
    <citation type="submission" date="2021-11" db="EMBL/GenBank/DDBJ databases">
        <authorList>
            <consortium name="Genoscope - CEA"/>
            <person name="William W."/>
        </authorList>
    </citation>
    <scope>NUCLEOTIDE SEQUENCE</scope>
</reference>
<evidence type="ECO:0000313" key="1">
    <source>
        <dbReference type="EMBL" id="CAH0371062.1"/>
    </source>
</evidence>
<comment type="caution">
    <text evidence="1">The sequence shown here is derived from an EMBL/GenBank/DDBJ whole genome shotgun (WGS) entry which is preliminary data.</text>
</comment>
<dbReference type="AlphaFoldDB" id="A0A8J2WWB0"/>
<evidence type="ECO:0000313" key="2">
    <source>
        <dbReference type="Proteomes" id="UP000789595"/>
    </source>
</evidence>
<feature type="non-terminal residue" evidence="1">
    <location>
        <position position="1"/>
    </location>
</feature>
<protein>
    <submittedName>
        <fullName evidence="1">Uncharacterized protein</fullName>
    </submittedName>
</protein>
<keyword evidence="2" id="KW-1185">Reference proteome</keyword>
<sequence length="172" mass="18401">LATDRQIICGAVILSSEKRCSLRTPPARHPASQHPHPSASARAEEMSAALTAACLHMAHALALGLMMSVGYRVKVLWLPRDDFKALLGSKSFKVASAVQLNVNEWSPYFVAGLLYLHTRGAGSNLVAWGSVFSSLAFSASKLVVFHGQPAPVASTTRYLALAALIVEVYGTR</sequence>